<organism evidence="1">
    <name type="scientific">marine sediment metagenome</name>
    <dbReference type="NCBI Taxonomy" id="412755"/>
    <lineage>
        <taxon>unclassified sequences</taxon>
        <taxon>metagenomes</taxon>
        <taxon>ecological metagenomes</taxon>
    </lineage>
</organism>
<reference evidence="1" key="1">
    <citation type="journal article" date="2015" name="Nature">
        <title>Complex archaea that bridge the gap between prokaryotes and eukaryotes.</title>
        <authorList>
            <person name="Spang A."/>
            <person name="Saw J.H."/>
            <person name="Jorgensen S.L."/>
            <person name="Zaremba-Niedzwiedzka K."/>
            <person name="Martijn J."/>
            <person name="Lind A.E."/>
            <person name="van Eijk R."/>
            <person name="Schleper C."/>
            <person name="Guy L."/>
            <person name="Ettema T.J."/>
        </authorList>
    </citation>
    <scope>NUCLEOTIDE SEQUENCE</scope>
</reference>
<protein>
    <recommendedName>
        <fullName evidence="2">LamG-like jellyroll fold domain-containing protein</fullName>
    </recommendedName>
</protein>
<dbReference type="Gene3D" id="2.60.120.200">
    <property type="match status" value="1"/>
</dbReference>
<dbReference type="AlphaFoldDB" id="A0A0F9QY97"/>
<dbReference type="InterPro" id="IPR013320">
    <property type="entry name" value="ConA-like_dom_sf"/>
</dbReference>
<sequence>MIPVLATTTNIVQLTPAPSFSFDGPSPVLQNLHFWLNPRVGHTKDGSDLVSSWEDSSYHGDDALQGNINKRPKWYVSGSGQNPSFINQSFIEFDGADDVLSAVLTKRITGSAHTFGIVYSELLPNDTFDGLYSEFAGGVDFQGPAQFVITTTGSFATQRFEHNSIITPLTGMTQGTAHILIGTFSGEVVKLYVDQATPAQAEFSSSTDFNVGTIILAGRAGTPGKCQFSEVVVYGKELNNSERTDLFNYLVASISGTL</sequence>
<evidence type="ECO:0000313" key="1">
    <source>
        <dbReference type="EMBL" id="KKN41947.1"/>
    </source>
</evidence>
<name>A0A0F9QY97_9ZZZZ</name>
<gene>
    <name evidence="1" type="ORF">LCGC14_0718140</name>
</gene>
<evidence type="ECO:0008006" key="2">
    <source>
        <dbReference type="Google" id="ProtNLM"/>
    </source>
</evidence>
<comment type="caution">
    <text evidence="1">The sequence shown here is derived from an EMBL/GenBank/DDBJ whole genome shotgun (WGS) entry which is preliminary data.</text>
</comment>
<dbReference type="SUPFAM" id="SSF49899">
    <property type="entry name" value="Concanavalin A-like lectins/glucanases"/>
    <property type="match status" value="1"/>
</dbReference>
<dbReference type="EMBL" id="LAZR01001614">
    <property type="protein sequence ID" value="KKN41947.1"/>
    <property type="molecule type" value="Genomic_DNA"/>
</dbReference>
<accession>A0A0F9QY97</accession>
<proteinExistence type="predicted"/>